<evidence type="ECO:0000259" key="2">
    <source>
        <dbReference type="Pfam" id="PF01557"/>
    </source>
</evidence>
<dbReference type="RefSeq" id="WP_382761946.1">
    <property type="nucleotide sequence ID" value="NZ_JBHXKZ010000001.1"/>
</dbReference>
<accession>A0ABW6EV51</accession>
<evidence type="ECO:0000313" key="4">
    <source>
        <dbReference type="Proteomes" id="UP001598352"/>
    </source>
</evidence>
<dbReference type="SUPFAM" id="SSF56529">
    <property type="entry name" value="FAH"/>
    <property type="match status" value="1"/>
</dbReference>
<dbReference type="Gene3D" id="3.90.850.10">
    <property type="entry name" value="Fumarylacetoacetase-like, C-terminal domain"/>
    <property type="match status" value="1"/>
</dbReference>
<dbReference type="Proteomes" id="UP001598352">
    <property type="component" value="Unassembled WGS sequence"/>
</dbReference>
<evidence type="ECO:0000256" key="1">
    <source>
        <dbReference type="ARBA" id="ARBA00022723"/>
    </source>
</evidence>
<name>A0ABW6EV51_9ACTN</name>
<dbReference type="Pfam" id="PF01557">
    <property type="entry name" value="FAA_hydrolase"/>
    <property type="match status" value="1"/>
</dbReference>
<keyword evidence="3" id="KW-0378">Hydrolase</keyword>
<organism evidence="3 4">
    <name type="scientific">Streptomyces rubiginosohelvolus</name>
    <dbReference type="NCBI Taxonomy" id="67362"/>
    <lineage>
        <taxon>Bacteria</taxon>
        <taxon>Bacillati</taxon>
        <taxon>Actinomycetota</taxon>
        <taxon>Actinomycetes</taxon>
        <taxon>Kitasatosporales</taxon>
        <taxon>Streptomycetaceae</taxon>
        <taxon>Streptomyces</taxon>
    </lineage>
</organism>
<dbReference type="EMBL" id="JBHXKZ010000001">
    <property type="protein sequence ID" value="MFD4821325.1"/>
    <property type="molecule type" value="Genomic_DNA"/>
</dbReference>
<keyword evidence="4" id="KW-1185">Reference proteome</keyword>
<reference evidence="3 4" key="1">
    <citation type="submission" date="2024-09" db="EMBL/GenBank/DDBJ databases">
        <title>The Natural Products Discovery Center: Release of the First 8490 Sequenced Strains for Exploring Actinobacteria Biosynthetic Diversity.</title>
        <authorList>
            <person name="Kalkreuter E."/>
            <person name="Kautsar S.A."/>
            <person name="Yang D."/>
            <person name="Bader C.D."/>
            <person name="Teijaro C.N."/>
            <person name="Fluegel L."/>
            <person name="Davis C.M."/>
            <person name="Simpson J.R."/>
            <person name="Lauterbach L."/>
            <person name="Steele A.D."/>
            <person name="Gui C."/>
            <person name="Meng S."/>
            <person name="Li G."/>
            <person name="Viehrig K."/>
            <person name="Ye F."/>
            <person name="Su P."/>
            <person name="Kiefer A.F."/>
            <person name="Nichols A."/>
            <person name="Cepeda A.J."/>
            <person name="Yan W."/>
            <person name="Fan B."/>
            <person name="Jiang Y."/>
            <person name="Adhikari A."/>
            <person name="Zheng C.-J."/>
            <person name="Schuster L."/>
            <person name="Cowan T.M."/>
            <person name="Smanski M.J."/>
            <person name="Chevrette M.G."/>
            <person name="De Carvalho L.P.S."/>
            <person name="Shen B."/>
        </authorList>
    </citation>
    <scope>NUCLEOTIDE SEQUENCE [LARGE SCALE GENOMIC DNA]</scope>
    <source>
        <strain evidence="3 4">NPDC058428</strain>
    </source>
</reference>
<dbReference type="InterPro" id="IPR011234">
    <property type="entry name" value="Fumarylacetoacetase-like_C"/>
</dbReference>
<dbReference type="GO" id="GO:0016787">
    <property type="term" value="F:hydrolase activity"/>
    <property type="evidence" value="ECO:0007669"/>
    <property type="project" value="UniProtKB-KW"/>
</dbReference>
<proteinExistence type="predicted"/>
<evidence type="ECO:0000313" key="3">
    <source>
        <dbReference type="EMBL" id="MFD4821325.1"/>
    </source>
</evidence>
<sequence>MRLTTLRLTTTRTAAARADRNRLTLLPFPDVGTLLTRESWQEHSTEPGEPLTPTHASTVTAPLITRLATFAQAEVNYATRARELNSPPPSKPRLLTTPVVALAGDRDILRLTPAPDIRWGVELGVVIGQYTSRVPKARALSSVAGYTVVNTFAALGWPATVVIGPQLVTADELPLGARGLTLTAALDGRLRQKANTSDLLFDVATLIELASSRTALMPGDLITTGTPAAINAERLHDGSSITVAIKGIGELHNTVADRTVPTTVQVRPESGSRQRQD</sequence>
<comment type="caution">
    <text evidence="3">The sequence shown here is derived from an EMBL/GenBank/DDBJ whole genome shotgun (WGS) entry which is preliminary data.</text>
</comment>
<dbReference type="InterPro" id="IPR036663">
    <property type="entry name" value="Fumarylacetoacetase_C_sf"/>
</dbReference>
<gene>
    <name evidence="3" type="ORF">ACFWOQ_01990</name>
</gene>
<dbReference type="PANTHER" id="PTHR11820">
    <property type="entry name" value="ACYLPYRUVASE"/>
    <property type="match status" value="1"/>
</dbReference>
<keyword evidence="1" id="KW-0479">Metal-binding</keyword>
<feature type="domain" description="Fumarylacetoacetase-like C-terminal" evidence="2">
    <location>
        <begin position="72"/>
        <end position="255"/>
    </location>
</feature>
<protein>
    <submittedName>
        <fullName evidence="3">Fumarylacetoacetate hydrolase family protein</fullName>
    </submittedName>
</protein>